<keyword evidence="8 13" id="KW-0460">Magnesium</keyword>
<evidence type="ECO:0000259" key="14">
    <source>
        <dbReference type="Pfam" id="PF00122"/>
    </source>
</evidence>
<dbReference type="GO" id="GO:0046872">
    <property type="term" value="F:metal ion binding"/>
    <property type="evidence" value="ECO:0007669"/>
    <property type="project" value="UniProtKB-UniRule"/>
</dbReference>
<keyword evidence="11 13" id="KW-0472">Membrane</keyword>
<dbReference type="InterPro" id="IPR018303">
    <property type="entry name" value="ATPase_P-typ_P_site"/>
</dbReference>
<evidence type="ECO:0000256" key="13">
    <source>
        <dbReference type="RuleBase" id="RU362082"/>
    </source>
</evidence>
<dbReference type="InterPro" id="IPR006544">
    <property type="entry name" value="P-type_TPase_V"/>
</dbReference>
<dbReference type="InterPro" id="IPR023298">
    <property type="entry name" value="ATPase_P-typ_TM_dom_sf"/>
</dbReference>
<evidence type="ECO:0000256" key="6">
    <source>
        <dbReference type="ARBA" id="ARBA00022741"/>
    </source>
</evidence>
<evidence type="ECO:0000256" key="1">
    <source>
        <dbReference type="ARBA" id="ARBA00004141"/>
    </source>
</evidence>
<evidence type="ECO:0000259" key="15">
    <source>
        <dbReference type="Pfam" id="PF12409"/>
    </source>
</evidence>
<reference evidence="16 17" key="1">
    <citation type="journal article" date="2021" name="BMC Biol.">
        <title>Horizontally acquired antibacterial genes associated with adaptive radiation of ladybird beetles.</title>
        <authorList>
            <person name="Li H.S."/>
            <person name="Tang X.F."/>
            <person name="Huang Y.H."/>
            <person name="Xu Z.Y."/>
            <person name="Chen M.L."/>
            <person name="Du X.Y."/>
            <person name="Qiu B.Y."/>
            <person name="Chen P.T."/>
            <person name="Zhang W."/>
            <person name="Slipinski A."/>
            <person name="Escalona H.E."/>
            <person name="Waterhouse R.M."/>
            <person name="Zwick A."/>
            <person name="Pang H."/>
        </authorList>
    </citation>
    <scope>NUCLEOTIDE SEQUENCE [LARGE SCALE GENOMIC DNA]</scope>
    <source>
        <strain evidence="16">SYSU2018</strain>
    </source>
</reference>
<proteinExistence type="inferred from homology"/>
<dbReference type="PRINTS" id="PR00121">
    <property type="entry name" value="NAKATPASE"/>
</dbReference>
<dbReference type="AlphaFoldDB" id="A0ABD2MZF5"/>
<evidence type="ECO:0000256" key="9">
    <source>
        <dbReference type="ARBA" id="ARBA00022967"/>
    </source>
</evidence>
<accession>A0ABD2MZF5</accession>
<dbReference type="InterPro" id="IPR047819">
    <property type="entry name" value="P5A-ATPase_N"/>
</dbReference>
<evidence type="ECO:0000256" key="5">
    <source>
        <dbReference type="ARBA" id="ARBA00022723"/>
    </source>
</evidence>
<keyword evidence="9 13" id="KW-1278">Translocase</keyword>
<feature type="transmembrane region" description="Helical" evidence="13">
    <location>
        <begin position="224"/>
        <end position="246"/>
    </location>
</feature>
<evidence type="ECO:0000313" key="16">
    <source>
        <dbReference type="EMBL" id="KAL3271527.1"/>
    </source>
</evidence>
<dbReference type="InterPro" id="IPR001757">
    <property type="entry name" value="P_typ_ATPase"/>
</dbReference>
<comment type="subcellular location">
    <subcellularLocation>
        <location evidence="1 13">Membrane</location>
        <topology evidence="1 13">Multi-pass membrane protein</topology>
    </subcellularLocation>
</comment>
<comment type="caution">
    <text evidence="16">The sequence shown here is derived from an EMBL/GenBank/DDBJ whole genome shotgun (WGS) entry which is preliminary data.</text>
</comment>
<dbReference type="PROSITE" id="PS00154">
    <property type="entry name" value="ATPASE_E1_E2"/>
    <property type="match status" value="1"/>
</dbReference>
<feature type="transmembrane region" description="Helical" evidence="13">
    <location>
        <begin position="453"/>
        <end position="480"/>
    </location>
</feature>
<keyword evidence="3" id="KW-0597">Phosphoprotein</keyword>
<dbReference type="Proteomes" id="UP001516400">
    <property type="component" value="Unassembled WGS sequence"/>
</dbReference>
<dbReference type="Gene3D" id="2.70.150.10">
    <property type="entry name" value="Calcium-transporting ATPase, cytoplasmic transduction domain A"/>
    <property type="match status" value="1"/>
</dbReference>
<organism evidence="16 17">
    <name type="scientific">Cryptolaemus montrouzieri</name>
    <dbReference type="NCBI Taxonomy" id="559131"/>
    <lineage>
        <taxon>Eukaryota</taxon>
        <taxon>Metazoa</taxon>
        <taxon>Ecdysozoa</taxon>
        <taxon>Arthropoda</taxon>
        <taxon>Hexapoda</taxon>
        <taxon>Insecta</taxon>
        <taxon>Pterygota</taxon>
        <taxon>Neoptera</taxon>
        <taxon>Endopterygota</taxon>
        <taxon>Coleoptera</taxon>
        <taxon>Polyphaga</taxon>
        <taxon>Cucujiformia</taxon>
        <taxon>Coccinelloidea</taxon>
        <taxon>Coccinellidae</taxon>
        <taxon>Scymninae</taxon>
        <taxon>Scymnini</taxon>
        <taxon>Cryptolaemus</taxon>
    </lineage>
</organism>
<name>A0ABD2MZF5_9CUCU</name>
<keyword evidence="10 13" id="KW-1133">Transmembrane helix</keyword>
<dbReference type="GO" id="GO:0005524">
    <property type="term" value="F:ATP binding"/>
    <property type="evidence" value="ECO:0007669"/>
    <property type="project" value="UniProtKB-UniRule"/>
</dbReference>
<keyword evidence="5 13" id="KW-0479">Metal-binding</keyword>
<evidence type="ECO:0000256" key="3">
    <source>
        <dbReference type="ARBA" id="ARBA00022553"/>
    </source>
</evidence>
<dbReference type="GO" id="GO:0016020">
    <property type="term" value="C:membrane"/>
    <property type="evidence" value="ECO:0007669"/>
    <property type="project" value="UniProtKB-SubCell"/>
</dbReference>
<dbReference type="PRINTS" id="PR00119">
    <property type="entry name" value="CATATPASE"/>
</dbReference>
<dbReference type="SUPFAM" id="SSF81665">
    <property type="entry name" value="Calcium ATPase, transmembrane domain M"/>
    <property type="match status" value="1"/>
</dbReference>
<evidence type="ECO:0000313" key="17">
    <source>
        <dbReference type="Proteomes" id="UP001516400"/>
    </source>
</evidence>
<dbReference type="InterPro" id="IPR059000">
    <property type="entry name" value="ATPase_P-type_domA"/>
</dbReference>
<protein>
    <recommendedName>
        <fullName evidence="13">Cation-transporting ATPase</fullName>
        <ecNumber evidence="13">7.2.2.-</ecNumber>
    </recommendedName>
</protein>
<comment type="similarity">
    <text evidence="2 13">Belongs to the cation transport ATPase (P-type) (TC 3.A.3) family. Type V subfamily.</text>
</comment>
<dbReference type="NCBIfam" id="TIGR01494">
    <property type="entry name" value="ATPase_P-type"/>
    <property type="match status" value="1"/>
</dbReference>
<feature type="transmembrane region" description="Helical" evidence="13">
    <location>
        <begin position="53"/>
        <end position="70"/>
    </location>
</feature>
<sequence>MYPTLSVNTDDFDAKYKQQSLSTNSVPSRQQILYGEDDQMEIVGFRFNKLKNYLTWFLYVLSGGLVRLFFHWYPQIKLYATHTECDLEVAERVMIIDIYKSKFKSYYVEAVHSKTATLYSEGETQNYNGDIIILRSTTEKKKKKLTLYLENGKTLELSSVRTINFKKMLYAWNPEEKQFLRLIGLDFGKKKAEFHSYQGMNEMEQSLRRIIYGRNEINIPVQSIFKLFVLEASTPFYVFQVFSVLLWIAEYYFYYGIAIVMMSAYGISSSIIQTRTNQRNLKGTVFSEDTVTVMRGENVLEQTKTSNLVPGDVITIPSRGCNMQCDAVLLKGTCIVNESMLTGESIPVHKTPLPNDSTFYHVKEDSNHTLFCGTTVLQTKFSSDTDTLAVVIRTGFLTTKGELVRSILYPPPADFRFDQDSYKFIGILCVIAMSGFIYTIITKFSRQLPLLDIIIKALDLITIAIPPALPAAMTVGKLYALDRLRKKNIYCINSRVINVSGSIDCVCFDKTGTLTEDELDMWGVIPVIDGKMDAPVKKIKSMTTDIPLYKGMLTCHSLSIINGKVCGYPLDLKMFESTSWHLQEPANDDVYGKI</sequence>
<keyword evidence="17" id="KW-1185">Reference proteome</keyword>
<feature type="transmembrane region" description="Helical" evidence="13">
    <location>
        <begin position="252"/>
        <end position="272"/>
    </location>
</feature>
<gene>
    <name evidence="16" type="ORF">HHI36_022004</name>
</gene>
<feature type="domain" description="P-type ATPase A" evidence="14">
    <location>
        <begin position="287"/>
        <end position="407"/>
    </location>
</feature>
<evidence type="ECO:0000256" key="4">
    <source>
        <dbReference type="ARBA" id="ARBA00022692"/>
    </source>
</evidence>
<comment type="catalytic activity">
    <reaction evidence="12 13">
        <text>ATP + H2O = ADP + phosphate + H(+)</text>
        <dbReference type="Rhea" id="RHEA:13065"/>
        <dbReference type="ChEBI" id="CHEBI:15377"/>
        <dbReference type="ChEBI" id="CHEBI:15378"/>
        <dbReference type="ChEBI" id="CHEBI:30616"/>
        <dbReference type="ChEBI" id="CHEBI:43474"/>
        <dbReference type="ChEBI" id="CHEBI:456216"/>
    </reaction>
</comment>
<dbReference type="EMBL" id="JABFTP020000042">
    <property type="protein sequence ID" value="KAL3271527.1"/>
    <property type="molecule type" value="Genomic_DNA"/>
</dbReference>
<keyword evidence="6 13" id="KW-0547">Nucleotide-binding</keyword>
<dbReference type="Pfam" id="PF00122">
    <property type="entry name" value="E1-E2_ATPase"/>
    <property type="match status" value="1"/>
</dbReference>
<evidence type="ECO:0000256" key="12">
    <source>
        <dbReference type="ARBA" id="ARBA00049360"/>
    </source>
</evidence>
<evidence type="ECO:0000256" key="2">
    <source>
        <dbReference type="ARBA" id="ARBA00006000"/>
    </source>
</evidence>
<dbReference type="Pfam" id="PF12409">
    <property type="entry name" value="P5-ATPase"/>
    <property type="match status" value="1"/>
</dbReference>
<feature type="transmembrane region" description="Helical" evidence="13">
    <location>
        <begin position="424"/>
        <end position="441"/>
    </location>
</feature>
<keyword evidence="4 13" id="KW-0812">Transmembrane</keyword>
<evidence type="ECO:0000256" key="8">
    <source>
        <dbReference type="ARBA" id="ARBA00022842"/>
    </source>
</evidence>
<dbReference type="EC" id="7.2.2.-" evidence="13"/>
<evidence type="ECO:0000256" key="10">
    <source>
        <dbReference type="ARBA" id="ARBA00022989"/>
    </source>
</evidence>
<evidence type="ECO:0000256" key="11">
    <source>
        <dbReference type="ARBA" id="ARBA00023136"/>
    </source>
</evidence>
<comment type="caution">
    <text evidence="13">Lacks conserved residue(s) required for the propagation of feature annotation.</text>
</comment>
<dbReference type="PANTHER" id="PTHR45630">
    <property type="entry name" value="CATION-TRANSPORTING ATPASE-RELATED"/>
    <property type="match status" value="1"/>
</dbReference>
<dbReference type="SUPFAM" id="SSF81653">
    <property type="entry name" value="Calcium ATPase, transduction domain A"/>
    <property type="match status" value="1"/>
</dbReference>
<dbReference type="Gene3D" id="1.20.1110.10">
    <property type="entry name" value="Calcium-transporting ATPase, transmembrane domain"/>
    <property type="match status" value="1"/>
</dbReference>
<dbReference type="InterPro" id="IPR008250">
    <property type="entry name" value="ATPase_P-typ_transduc_dom_A_sf"/>
</dbReference>
<dbReference type="PANTHER" id="PTHR45630:SF8">
    <property type="entry name" value="CATION-TRANSPORTING ATPASE"/>
    <property type="match status" value="1"/>
</dbReference>
<feature type="domain" description="P5B-type ATPase N-terminal" evidence="15">
    <location>
        <begin position="36"/>
        <end position="173"/>
    </location>
</feature>
<dbReference type="GO" id="GO:0019829">
    <property type="term" value="F:ATPase-coupled monoatomic cation transmembrane transporter activity"/>
    <property type="evidence" value="ECO:0007669"/>
    <property type="project" value="UniProtKB-UniRule"/>
</dbReference>
<dbReference type="FunFam" id="1.20.1110.10:FF:000023">
    <property type="entry name" value="Cation-transporting ATPase"/>
    <property type="match status" value="1"/>
</dbReference>
<evidence type="ECO:0000256" key="7">
    <source>
        <dbReference type="ARBA" id="ARBA00022840"/>
    </source>
</evidence>
<keyword evidence="7 13" id="KW-0067">ATP-binding</keyword>